<dbReference type="InterPro" id="IPR021265">
    <property type="entry name" value="DUF2842"/>
</dbReference>
<feature type="transmembrane region" description="Helical" evidence="1">
    <location>
        <begin position="43"/>
        <end position="63"/>
    </location>
</feature>
<keyword evidence="1" id="KW-1133">Transmembrane helix</keyword>
<reference evidence="2 5" key="1">
    <citation type="submission" date="2015-09" db="EMBL/GenBank/DDBJ databases">
        <title>Draft Genome Sequence of the Strain BR 3267 (Bradyrhizobium yuanmingense) recommended as inoculant for cowpea in Brazil.</title>
        <authorList>
            <person name="Simoes-Araujo J.L."/>
            <person name="Zilli J.E."/>
        </authorList>
    </citation>
    <scope>NUCLEOTIDE SEQUENCE [LARGE SCALE GENOMIC DNA]</scope>
    <source>
        <strain evidence="2 5">BR3267</strain>
    </source>
</reference>
<dbReference type="Pfam" id="PF11003">
    <property type="entry name" value="DUF2842"/>
    <property type="match status" value="1"/>
</dbReference>
<sequence>MTIRTRKFLGAILLLVLATVWALLGMAAAQMPWIAESGWRQAIYYVVVGMGWVLPAMPIVSWMQRPDRLRSGS</sequence>
<evidence type="ECO:0000313" key="5">
    <source>
        <dbReference type="Proteomes" id="UP000051380"/>
    </source>
</evidence>
<dbReference type="EMBL" id="FMAE01000005">
    <property type="protein sequence ID" value="SCB37018.1"/>
    <property type="molecule type" value="Genomic_DNA"/>
</dbReference>
<keyword evidence="1" id="KW-0472">Membrane</keyword>
<evidence type="ECO:0000313" key="7">
    <source>
        <dbReference type="Proteomes" id="UP001565474"/>
    </source>
</evidence>
<keyword evidence="1" id="KW-0812">Transmembrane</keyword>
<proteinExistence type="predicted"/>
<accession>A0A0R3C7F3</accession>
<evidence type="ECO:0000313" key="6">
    <source>
        <dbReference type="Proteomes" id="UP000183174"/>
    </source>
</evidence>
<gene>
    <name evidence="3" type="ORF">ABH992_007039</name>
    <name evidence="2" type="ORF">AOQ72_35115</name>
    <name evidence="4" type="ORF">GA0061099_1005561</name>
</gene>
<dbReference type="RefSeq" id="WP_036010340.1">
    <property type="nucleotide sequence ID" value="NZ_CP104173.1"/>
</dbReference>
<evidence type="ECO:0000313" key="2">
    <source>
        <dbReference type="EMBL" id="KRP90238.1"/>
    </source>
</evidence>
<reference evidence="4 6" key="2">
    <citation type="submission" date="2016-08" db="EMBL/GenBank/DDBJ databases">
        <authorList>
            <person name="Seilhamer J.J."/>
        </authorList>
    </citation>
    <scope>NUCLEOTIDE SEQUENCE [LARGE SCALE GENOMIC DNA]</scope>
    <source>
        <strain evidence="4 6">CCBAU 10071</strain>
    </source>
</reference>
<dbReference type="GeneID" id="93177758"/>
<protein>
    <submittedName>
        <fullName evidence="3">Membrane protein YedE/YeeE</fullName>
    </submittedName>
</protein>
<evidence type="ECO:0000256" key="1">
    <source>
        <dbReference type="SAM" id="Phobius"/>
    </source>
</evidence>
<evidence type="ECO:0000313" key="3">
    <source>
        <dbReference type="EMBL" id="MEY9474640.1"/>
    </source>
</evidence>
<dbReference type="STRING" id="108015.GA0061099_1005561"/>
<reference evidence="3 7" key="3">
    <citation type="submission" date="2024-07" db="EMBL/GenBank/DDBJ databases">
        <title>Genomic Encyclopedia of Type Strains, Phase V (KMG-V): Genome sequencing to study the core and pangenomes of soil and plant-associated prokaryotes.</title>
        <authorList>
            <person name="Whitman W."/>
        </authorList>
    </citation>
    <scope>NUCLEOTIDE SEQUENCE [LARGE SCALE GENOMIC DNA]</scope>
    <source>
        <strain evidence="3 7">USDA 222</strain>
    </source>
</reference>
<dbReference type="AlphaFoldDB" id="A0A0R3C7F3"/>
<dbReference type="EMBL" id="JBGBZN010000002">
    <property type="protein sequence ID" value="MEY9474640.1"/>
    <property type="molecule type" value="Genomic_DNA"/>
</dbReference>
<dbReference type="OrthoDB" id="7510023at2"/>
<name>A0A0R3C7F3_9BRAD</name>
<dbReference type="Proteomes" id="UP001565474">
    <property type="component" value="Unassembled WGS sequence"/>
</dbReference>
<dbReference type="EMBL" id="LJYF01000035">
    <property type="protein sequence ID" value="KRP90238.1"/>
    <property type="molecule type" value="Genomic_DNA"/>
</dbReference>
<keyword evidence="7" id="KW-1185">Reference proteome</keyword>
<evidence type="ECO:0000313" key="4">
    <source>
        <dbReference type="EMBL" id="SCB37018.1"/>
    </source>
</evidence>
<dbReference type="Proteomes" id="UP000183174">
    <property type="component" value="Unassembled WGS sequence"/>
</dbReference>
<organism evidence="2 5">
    <name type="scientific">Bradyrhizobium yuanmingense</name>
    <dbReference type="NCBI Taxonomy" id="108015"/>
    <lineage>
        <taxon>Bacteria</taxon>
        <taxon>Pseudomonadati</taxon>
        <taxon>Pseudomonadota</taxon>
        <taxon>Alphaproteobacteria</taxon>
        <taxon>Hyphomicrobiales</taxon>
        <taxon>Nitrobacteraceae</taxon>
        <taxon>Bradyrhizobium</taxon>
    </lineage>
</organism>
<dbReference type="Proteomes" id="UP000051380">
    <property type="component" value="Unassembled WGS sequence"/>
</dbReference>